<dbReference type="PANTHER" id="PTHR37019">
    <property type="entry name" value="CHROMOSOME 1, WHOLE GENOME SHOTGUN SEQUENCE"/>
    <property type="match status" value="1"/>
</dbReference>
<evidence type="ECO:0000313" key="3">
    <source>
        <dbReference type="EMBL" id="KAF2674969.1"/>
    </source>
</evidence>
<dbReference type="AlphaFoldDB" id="A0A6A6URM3"/>
<dbReference type="InterPro" id="IPR056121">
    <property type="entry name" value="DUF7704"/>
</dbReference>
<keyword evidence="1" id="KW-1133">Transmembrane helix</keyword>
<accession>A0A6A6URM3</accession>
<keyword evidence="1" id="KW-0812">Transmembrane</keyword>
<feature type="domain" description="DUF7704" evidence="2">
    <location>
        <begin position="3"/>
        <end position="154"/>
    </location>
</feature>
<feature type="transmembrane region" description="Helical" evidence="1">
    <location>
        <begin position="124"/>
        <end position="143"/>
    </location>
</feature>
<proteinExistence type="predicted"/>
<evidence type="ECO:0000259" key="2">
    <source>
        <dbReference type="Pfam" id="PF24803"/>
    </source>
</evidence>
<feature type="transmembrane region" description="Helical" evidence="1">
    <location>
        <begin position="97"/>
        <end position="118"/>
    </location>
</feature>
<evidence type="ECO:0000313" key="4">
    <source>
        <dbReference type="Proteomes" id="UP000799302"/>
    </source>
</evidence>
<dbReference type="OrthoDB" id="2937326at2759"/>
<keyword evidence="1" id="KW-0472">Membrane</keyword>
<dbReference type="Pfam" id="PF24803">
    <property type="entry name" value="DUF7704"/>
    <property type="match status" value="1"/>
</dbReference>
<organism evidence="3 4">
    <name type="scientific">Microthyrium microscopicum</name>
    <dbReference type="NCBI Taxonomy" id="703497"/>
    <lineage>
        <taxon>Eukaryota</taxon>
        <taxon>Fungi</taxon>
        <taxon>Dikarya</taxon>
        <taxon>Ascomycota</taxon>
        <taxon>Pezizomycotina</taxon>
        <taxon>Dothideomycetes</taxon>
        <taxon>Dothideomycetes incertae sedis</taxon>
        <taxon>Microthyriales</taxon>
        <taxon>Microthyriaceae</taxon>
        <taxon>Microthyrium</taxon>
    </lineage>
</organism>
<dbReference type="Proteomes" id="UP000799302">
    <property type="component" value="Unassembled WGS sequence"/>
</dbReference>
<protein>
    <recommendedName>
        <fullName evidence="2">DUF7704 domain-containing protein</fullName>
    </recommendedName>
</protein>
<dbReference type="EMBL" id="MU004230">
    <property type="protein sequence ID" value="KAF2674969.1"/>
    <property type="molecule type" value="Genomic_DNA"/>
</dbReference>
<evidence type="ECO:0000256" key="1">
    <source>
        <dbReference type="SAM" id="Phobius"/>
    </source>
</evidence>
<dbReference type="PANTHER" id="PTHR37019:SF2">
    <property type="entry name" value="EXPERA DOMAIN-CONTAINING PROTEIN"/>
    <property type="match status" value="1"/>
</dbReference>
<name>A0A6A6URM3_9PEZI</name>
<sequence>MAAELPTIPWAVFTRFEPLSLLAGFLGPILAPKYFITSQIPFTYSSIQQSTILSEIVAKDATATLLAWQLGNAYLLLGLLGTFILNTTKEIEVVNAYLWALWIGDIGHVGLTLYAMGWHGTMNVGAWNAVVWGNIAFTTFLFLTRSAYFLGWFNESQAIEEQPKIRADHKARKE</sequence>
<reference evidence="3" key="1">
    <citation type="journal article" date="2020" name="Stud. Mycol.">
        <title>101 Dothideomycetes genomes: a test case for predicting lifestyles and emergence of pathogens.</title>
        <authorList>
            <person name="Haridas S."/>
            <person name="Albert R."/>
            <person name="Binder M."/>
            <person name="Bloem J."/>
            <person name="Labutti K."/>
            <person name="Salamov A."/>
            <person name="Andreopoulos B."/>
            <person name="Baker S."/>
            <person name="Barry K."/>
            <person name="Bills G."/>
            <person name="Bluhm B."/>
            <person name="Cannon C."/>
            <person name="Castanera R."/>
            <person name="Culley D."/>
            <person name="Daum C."/>
            <person name="Ezra D."/>
            <person name="Gonzalez J."/>
            <person name="Henrissat B."/>
            <person name="Kuo A."/>
            <person name="Liang C."/>
            <person name="Lipzen A."/>
            <person name="Lutzoni F."/>
            <person name="Magnuson J."/>
            <person name="Mondo S."/>
            <person name="Nolan M."/>
            <person name="Ohm R."/>
            <person name="Pangilinan J."/>
            <person name="Park H.-J."/>
            <person name="Ramirez L."/>
            <person name="Alfaro M."/>
            <person name="Sun H."/>
            <person name="Tritt A."/>
            <person name="Yoshinaga Y."/>
            <person name="Zwiers L.-H."/>
            <person name="Turgeon B."/>
            <person name="Goodwin S."/>
            <person name="Spatafora J."/>
            <person name="Crous P."/>
            <person name="Grigoriev I."/>
        </authorList>
    </citation>
    <scope>NUCLEOTIDE SEQUENCE</scope>
    <source>
        <strain evidence="3">CBS 115976</strain>
    </source>
</reference>
<keyword evidence="4" id="KW-1185">Reference proteome</keyword>
<gene>
    <name evidence="3" type="ORF">BT63DRAFT_420218</name>
</gene>
<feature type="transmembrane region" description="Helical" evidence="1">
    <location>
        <begin position="66"/>
        <end position="85"/>
    </location>
</feature>